<dbReference type="GO" id="GO:0008614">
    <property type="term" value="P:pyridoxine metabolic process"/>
    <property type="evidence" value="ECO:0007669"/>
    <property type="project" value="TreeGrafter"/>
</dbReference>
<evidence type="ECO:0000256" key="6">
    <source>
        <dbReference type="ARBA" id="ARBA00023239"/>
    </source>
</evidence>
<feature type="active site" description="Charge relay system" evidence="8">
    <location>
        <position position="196"/>
    </location>
</feature>
<evidence type="ECO:0000256" key="5">
    <source>
        <dbReference type="ARBA" id="ARBA00022962"/>
    </source>
</evidence>
<evidence type="ECO:0000256" key="3">
    <source>
        <dbReference type="ARBA" id="ARBA00022801"/>
    </source>
</evidence>
<dbReference type="Gene3D" id="3.40.50.880">
    <property type="match status" value="1"/>
</dbReference>
<evidence type="ECO:0000313" key="11">
    <source>
        <dbReference type="Proteomes" id="UP000274922"/>
    </source>
</evidence>
<evidence type="ECO:0000313" key="10">
    <source>
        <dbReference type="EMBL" id="RKP03678.1"/>
    </source>
</evidence>
<keyword evidence="5" id="KW-0315">Glutamine amidotransferase</keyword>
<dbReference type="InterPro" id="IPR029062">
    <property type="entry name" value="Class_I_gatase-like"/>
</dbReference>
<proteinExistence type="inferred from homology"/>
<feature type="binding site" evidence="9">
    <location>
        <position position="118"/>
    </location>
    <ligand>
        <name>L-glutamine</name>
        <dbReference type="ChEBI" id="CHEBI:58359"/>
    </ligand>
</feature>
<feature type="binding site" evidence="9">
    <location>
        <begin position="151"/>
        <end position="152"/>
    </location>
    <ligand>
        <name>L-glutamine</name>
        <dbReference type="ChEBI" id="CHEBI:58359"/>
    </ligand>
</feature>
<dbReference type="GO" id="GO:0016829">
    <property type="term" value="F:lyase activity"/>
    <property type="evidence" value="ECO:0007669"/>
    <property type="project" value="UniProtKB-KW"/>
</dbReference>
<dbReference type="STRING" id="1555241.A0A4P9XDW3"/>
<dbReference type="PROSITE" id="PS01236">
    <property type="entry name" value="PDXT_SNO_1"/>
    <property type="match status" value="1"/>
</dbReference>
<dbReference type="FunFam" id="3.40.50.880:FF:000010">
    <property type="entry name" value="uncharacterized protein LOC100176842 isoform X2"/>
    <property type="match status" value="1"/>
</dbReference>
<dbReference type="HAMAP" id="MF_01615">
    <property type="entry name" value="PdxT"/>
    <property type="match status" value="1"/>
</dbReference>
<evidence type="ECO:0000256" key="8">
    <source>
        <dbReference type="PIRSR" id="PIRSR005639-1"/>
    </source>
</evidence>
<dbReference type="GO" id="GO:0005829">
    <property type="term" value="C:cytosol"/>
    <property type="evidence" value="ECO:0007669"/>
    <property type="project" value="TreeGrafter"/>
</dbReference>
<dbReference type="InterPro" id="IPR002161">
    <property type="entry name" value="PdxT/SNO"/>
</dbReference>
<comment type="similarity">
    <text evidence="1">Belongs to the glutaminase PdxT/SNO family.</text>
</comment>
<dbReference type="SUPFAM" id="SSF52317">
    <property type="entry name" value="Class I glutamine amidotransferase-like"/>
    <property type="match status" value="1"/>
</dbReference>
<feature type="active site" description="Nucleophile" evidence="8">
    <location>
        <position position="88"/>
    </location>
</feature>
<dbReference type="GO" id="GO:0004359">
    <property type="term" value="F:glutaminase activity"/>
    <property type="evidence" value="ECO:0007669"/>
    <property type="project" value="UniProtKB-EC"/>
</dbReference>
<dbReference type="NCBIfam" id="TIGR03800">
    <property type="entry name" value="PLP_synth_Pdx2"/>
    <property type="match status" value="1"/>
</dbReference>
<gene>
    <name evidence="10" type="ORF">CXG81DRAFT_29193</name>
</gene>
<dbReference type="OrthoDB" id="2039at2759"/>
<evidence type="ECO:0000256" key="1">
    <source>
        <dbReference type="ARBA" id="ARBA00008345"/>
    </source>
</evidence>
<accession>A0A4P9XDW3</accession>
<evidence type="ECO:0000256" key="2">
    <source>
        <dbReference type="ARBA" id="ARBA00012918"/>
    </source>
</evidence>
<evidence type="ECO:0000256" key="7">
    <source>
        <dbReference type="ARBA" id="ARBA00049534"/>
    </source>
</evidence>
<keyword evidence="3" id="KW-0378">Hydrolase</keyword>
<dbReference type="GO" id="GO:0042823">
    <property type="term" value="P:pyridoxal phosphate biosynthetic process"/>
    <property type="evidence" value="ECO:0007669"/>
    <property type="project" value="InterPro"/>
</dbReference>
<feature type="binding site" evidence="9">
    <location>
        <begin position="56"/>
        <end position="58"/>
    </location>
    <ligand>
        <name>L-glutamine</name>
        <dbReference type="ChEBI" id="CHEBI:58359"/>
    </ligand>
</feature>
<dbReference type="PROSITE" id="PS51273">
    <property type="entry name" value="GATASE_TYPE_1"/>
    <property type="match status" value="1"/>
</dbReference>
<dbReference type="CDD" id="cd01749">
    <property type="entry name" value="GATase1_PB"/>
    <property type="match status" value="1"/>
</dbReference>
<dbReference type="EMBL" id="ML014119">
    <property type="protein sequence ID" value="RKP03678.1"/>
    <property type="molecule type" value="Genomic_DNA"/>
</dbReference>
<reference evidence="11" key="1">
    <citation type="journal article" date="2018" name="Nat. Microbiol.">
        <title>Leveraging single-cell genomics to expand the fungal tree of life.</title>
        <authorList>
            <person name="Ahrendt S.R."/>
            <person name="Quandt C.A."/>
            <person name="Ciobanu D."/>
            <person name="Clum A."/>
            <person name="Salamov A."/>
            <person name="Andreopoulos B."/>
            <person name="Cheng J.F."/>
            <person name="Woyke T."/>
            <person name="Pelin A."/>
            <person name="Henrissat B."/>
            <person name="Reynolds N.K."/>
            <person name="Benny G.L."/>
            <person name="Smith M.E."/>
            <person name="James T.Y."/>
            <person name="Grigoriev I.V."/>
        </authorList>
    </citation>
    <scope>NUCLEOTIDE SEQUENCE [LARGE SCALE GENOMIC DNA]</scope>
    <source>
        <strain evidence="11">ATCC 52028</strain>
    </source>
</reference>
<comment type="catalytic activity">
    <reaction evidence="7">
        <text>L-glutamine + H2O = L-glutamate + NH4(+)</text>
        <dbReference type="Rhea" id="RHEA:15889"/>
        <dbReference type="ChEBI" id="CHEBI:15377"/>
        <dbReference type="ChEBI" id="CHEBI:28938"/>
        <dbReference type="ChEBI" id="CHEBI:29985"/>
        <dbReference type="ChEBI" id="CHEBI:58359"/>
        <dbReference type="EC" id="3.5.1.2"/>
    </reaction>
</comment>
<dbReference type="Proteomes" id="UP000274922">
    <property type="component" value="Unassembled WGS sequence"/>
</dbReference>
<sequence>MTAPRKLTIGVLAIQGGFIEHSHALRQCDAVERVVEFTNAKEMAAQPLDGIVLPGGESSAMAVLLESFDLLEPLRAYVRAGKAVWGTCAGMILLSDSIKHAKLGGQSLVGGLHATTVRNAFGRQKESFIATLDVPDVVLADREKPFRAVFIRAPIIESVGDDVRVLARVVRPSAPPDAEPDIVAVRQDRILATSFHPELTRDIRFHEYFCRMVAGEV</sequence>
<dbReference type="PANTHER" id="PTHR31559">
    <property type="entry name" value="PYRIDOXAL 5'-PHOSPHATE SYNTHASE SUBUNIT SNO"/>
    <property type="match status" value="1"/>
</dbReference>
<protein>
    <recommendedName>
        <fullName evidence="2">glutaminase</fullName>
        <ecNumber evidence="2">3.5.1.2</ecNumber>
    </recommendedName>
</protein>
<keyword evidence="6" id="KW-0456">Lyase</keyword>
<dbReference type="PROSITE" id="PS51130">
    <property type="entry name" value="PDXT_SNO_2"/>
    <property type="match status" value="1"/>
</dbReference>
<dbReference type="PANTHER" id="PTHR31559:SF0">
    <property type="entry name" value="PYRIDOXAL 5'-PHOSPHATE SYNTHASE SUBUNIT SNO1-RELATED"/>
    <property type="match status" value="1"/>
</dbReference>
<dbReference type="EC" id="3.5.1.2" evidence="2"/>
<dbReference type="AlphaFoldDB" id="A0A4P9XDW3"/>
<dbReference type="Pfam" id="PF01174">
    <property type="entry name" value="SNO"/>
    <property type="match status" value="1"/>
</dbReference>
<keyword evidence="4" id="KW-0663">Pyridoxal phosphate</keyword>
<evidence type="ECO:0000256" key="9">
    <source>
        <dbReference type="PIRSR" id="PIRSR005639-2"/>
    </source>
</evidence>
<name>A0A4P9XDW3_9FUNG</name>
<organism evidence="10 11">
    <name type="scientific">Caulochytrium protostelioides</name>
    <dbReference type="NCBI Taxonomy" id="1555241"/>
    <lineage>
        <taxon>Eukaryota</taxon>
        <taxon>Fungi</taxon>
        <taxon>Fungi incertae sedis</taxon>
        <taxon>Chytridiomycota</taxon>
        <taxon>Chytridiomycota incertae sedis</taxon>
        <taxon>Chytridiomycetes</taxon>
        <taxon>Caulochytriales</taxon>
        <taxon>Caulochytriaceae</taxon>
        <taxon>Caulochytrium</taxon>
    </lineage>
</organism>
<keyword evidence="11" id="KW-1185">Reference proteome</keyword>
<dbReference type="GO" id="GO:1903600">
    <property type="term" value="C:glutaminase complex"/>
    <property type="evidence" value="ECO:0007669"/>
    <property type="project" value="TreeGrafter"/>
</dbReference>
<dbReference type="PIRSF" id="PIRSF005639">
    <property type="entry name" value="Glut_amidoT_SNO"/>
    <property type="match status" value="1"/>
</dbReference>
<evidence type="ECO:0000256" key="4">
    <source>
        <dbReference type="ARBA" id="ARBA00022898"/>
    </source>
</evidence>
<feature type="active site" description="Charge relay system" evidence="8">
    <location>
        <position position="198"/>
    </location>
</feature>
<dbReference type="InterPro" id="IPR021196">
    <property type="entry name" value="PdxT/SNO_CS"/>
</dbReference>